<dbReference type="InterPro" id="IPR001584">
    <property type="entry name" value="Integrase_cat-core"/>
</dbReference>
<dbReference type="InterPro" id="IPR001878">
    <property type="entry name" value="Znf_CCHC"/>
</dbReference>
<organism evidence="12 13">
    <name type="scientific">Nesidiocoris tenuis</name>
    <dbReference type="NCBI Taxonomy" id="355587"/>
    <lineage>
        <taxon>Eukaryota</taxon>
        <taxon>Metazoa</taxon>
        <taxon>Ecdysozoa</taxon>
        <taxon>Arthropoda</taxon>
        <taxon>Hexapoda</taxon>
        <taxon>Insecta</taxon>
        <taxon>Pterygota</taxon>
        <taxon>Neoptera</taxon>
        <taxon>Paraneoptera</taxon>
        <taxon>Hemiptera</taxon>
        <taxon>Heteroptera</taxon>
        <taxon>Panheteroptera</taxon>
        <taxon>Cimicomorpha</taxon>
        <taxon>Miridae</taxon>
        <taxon>Dicyphina</taxon>
        <taxon>Nesidiocoris</taxon>
    </lineage>
</organism>
<dbReference type="EC" id="2.7.7.49" evidence="1"/>
<keyword evidence="5" id="KW-0255">Endonuclease</keyword>
<dbReference type="Gene3D" id="3.30.70.270">
    <property type="match status" value="2"/>
</dbReference>
<dbReference type="Gene3D" id="3.30.420.10">
    <property type="entry name" value="Ribonuclease H-like superfamily/Ribonuclease H"/>
    <property type="match status" value="1"/>
</dbReference>
<dbReference type="SUPFAM" id="SSF50630">
    <property type="entry name" value="Acid proteases"/>
    <property type="match status" value="1"/>
</dbReference>
<dbReference type="CDD" id="cd09274">
    <property type="entry name" value="RNase_HI_RT_Ty3"/>
    <property type="match status" value="1"/>
</dbReference>
<dbReference type="GO" id="GO:0042575">
    <property type="term" value="C:DNA polymerase complex"/>
    <property type="evidence" value="ECO:0007669"/>
    <property type="project" value="UniProtKB-ARBA"/>
</dbReference>
<dbReference type="InterPro" id="IPR041588">
    <property type="entry name" value="Integrase_H2C2"/>
</dbReference>
<dbReference type="FunFam" id="3.30.420.10:FF:000063">
    <property type="entry name" value="Retrovirus-related Pol polyprotein from transposon 297-like Protein"/>
    <property type="match status" value="1"/>
</dbReference>
<dbReference type="InterPro" id="IPR000477">
    <property type="entry name" value="RT_dom"/>
</dbReference>
<dbReference type="InterPro" id="IPR021109">
    <property type="entry name" value="Peptidase_aspartic_dom_sf"/>
</dbReference>
<dbReference type="InterPro" id="IPR050951">
    <property type="entry name" value="Retrovirus_Pol_polyprotein"/>
</dbReference>
<dbReference type="GO" id="GO:0015074">
    <property type="term" value="P:DNA integration"/>
    <property type="evidence" value="ECO:0007669"/>
    <property type="project" value="InterPro"/>
</dbReference>
<keyword evidence="4" id="KW-0540">Nuclease</keyword>
<dbReference type="AlphaFoldDB" id="A0A6H5H6C4"/>
<dbReference type="SUPFAM" id="SSF53098">
    <property type="entry name" value="Ribonuclease H-like"/>
    <property type="match status" value="1"/>
</dbReference>
<dbReference type="SUPFAM" id="SSF56672">
    <property type="entry name" value="DNA/RNA polymerases"/>
    <property type="match status" value="1"/>
</dbReference>
<evidence type="ECO:0000259" key="10">
    <source>
        <dbReference type="PROSITE" id="PS50878"/>
    </source>
</evidence>
<dbReference type="GO" id="GO:0004519">
    <property type="term" value="F:endonuclease activity"/>
    <property type="evidence" value="ECO:0007669"/>
    <property type="project" value="UniProtKB-KW"/>
</dbReference>
<keyword evidence="6" id="KW-0511">Multifunctional enzyme</keyword>
<evidence type="ECO:0000256" key="3">
    <source>
        <dbReference type="ARBA" id="ARBA00022695"/>
    </source>
</evidence>
<name>A0A6H5H6C4_9HEMI</name>
<feature type="region of interest" description="Disordered" evidence="8">
    <location>
        <begin position="1"/>
        <end position="20"/>
    </location>
</feature>
<keyword evidence="3" id="KW-0548">Nucleotidyltransferase</keyword>
<dbReference type="OrthoDB" id="6625515at2759"/>
<dbReference type="InterPro" id="IPR012337">
    <property type="entry name" value="RNaseH-like_sf"/>
</dbReference>
<dbReference type="FunFam" id="1.10.340.70:FF:000003">
    <property type="entry name" value="Protein CBG25708"/>
    <property type="match status" value="1"/>
</dbReference>
<feature type="non-terminal residue" evidence="12">
    <location>
        <position position="997"/>
    </location>
</feature>
<feature type="domain" description="Integrase catalytic" evidence="11">
    <location>
        <begin position="852"/>
        <end position="997"/>
    </location>
</feature>
<dbReference type="Pfam" id="PF00665">
    <property type="entry name" value="rve"/>
    <property type="match status" value="1"/>
</dbReference>
<accession>A0A6H5H6C4</accession>
<evidence type="ECO:0000259" key="9">
    <source>
        <dbReference type="PROSITE" id="PS50158"/>
    </source>
</evidence>
<dbReference type="InterPro" id="IPR043128">
    <property type="entry name" value="Rev_trsase/Diguanyl_cyclase"/>
</dbReference>
<reference evidence="12 13" key="1">
    <citation type="submission" date="2020-02" db="EMBL/GenBank/DDBJ databases">
        <authorList>
            <person name="Ferguson B K."/>
        </authorList>
    </citation>
    <scope>NUCLEOTIDE SEQUENCE [LARGE SCALE GENOMIC DNA]</scope>
</reference>
<dbReference type="PROSITE" id="PS50158">
    <property type="entry name" value="ZF_CCHC"/>
    <property type="match status" value="1"/>
</dbReference>
<evidence type="ECO:0000256" key="8">
    <source>
        <dbReference type="SAM" id="MobiDB-lite"/>
    </source>
</evidence>
<dbReference type="Gene3D" id="4.10.60.10">
    <property type="entry name" value="Zinc finger, CCHC-type"/>
    <property type="match status" value="1"/>
</dbReference>
<dbReference type="GO" id="GO:0003676">
    <property type="term" value="F:nucleic acid binding"/>
    <property type="evidence" value="ECO:0007669"/>
    <property type="project" value="InterPro"/>
</dbReference>
<feature type="domain" description="Reverse transcriptase" evidence="10">
    <location>
        <begin position="299"/>
        <end position="477"/>
    </location>
</feature>
<protein>
    <recommendedName>
        <fullName evidence="1">RNA-directed DNA polymerase</fullName>
        <ecNumber evidence="1">2.7.7.49</ecNumber>
    </recommendedName>
</protein>
<keyword evidence="7" id="KW-0862">Zinc</keyword>
<evidence type="ECO:0000259" key="11">
    <source>
        <dbReference type="PROSITE" id="PS50994"/>
    </source>
</evidence>
<dbReference type="Pfam" id="PF17921">
    <property type="entry name" value="Integrase_H2C2"/>
    <property type="match status" value="1"/>
</dbReference>
<dbReference type="GO" id="GO:0008270">
    <property type="term" value="F:zinc ion binding"/>
    <property type="evidence" value="ECO:0007669"/>
    <property type="project" value="UniProtKB-KW"/>
</dbReference>
<evidence type="ECO:0000256" key="5">
    <source>
        <dbReference type="ARBA" id="ARBA00022759"/>
    </source>
</evidence>
<dbReference type="Gene3D" id="2.40.70.10">
    <property type="entry name" value="Acid Proteases"/>
    <property type="match status" value="1"/>
</dbReference>
<evidence type="ECO:0000313" key="13">
    <source>
        <dbReference type="Proteomes" id="UP000479000"/>
    </source>
</evidence>
<dbReference type="InterPro" id="IPR043502">
    <property type="entry name" value="DNA/RNA_pol_sf"/>
</dbReference>
<dbReference type="PROSITE" id="PS50994">
    <property type="entry name" value="INTEGRASE"/>
    <property type="match status" value="1"/>
</dbReference>
<evidence type="ECO:0000256" key="7">
    <source>
        <dbReference type="PROSITE-ProRule" id="PRU00047"/>
    </source>
</evidence>
<gene>
    <name evidence="12" type="ORF">NTEN_LOCUS16477</name>
</gene>
<dbReference type="PANTHER" id="PTHR37984">
    <property type="entry name" value="PROTEIN CBG26694"/>
    <property type="match status" value="1"/>
</dbReference>
<dbReference type="InterPro" id="IPR041577">
    <property type="entry name" value="RT_RNaseH_2"/>
</dbReference>
<dbReference type="Proteomes" id="UP000479000">
    <property type="component" value="Unassembled WGS sequence"/>
</dbReference>
<keyword evidence="7" id="KW-0479">Metal-binding</keyword>
<dbReference type="InterPro" id="IPR036397">
    <property type="entry name" value="RNaseH_sf"/>
</dbReference>
<keyword evidence="7" id="KW-0863">Zinc-finger</keyword>
<dbReference type="EMBL" id="CADCXU010024220">
    <property type="protein sequence ID" value="CAB0011549.1"/>
    <property type="molecule type" value="Genomic_DNA"/>
</dbReference>
<evidence type="ECO:0000256" key="1">
    <source>
        <dbReference type="ARBA" id="ARBA00012493"/>
    </source>
</evidence>
<proteinExistence type="predicted"/>
<dbReference type="Gene3D" id="3.10.10.10">
    <property type="entry name" value="HIV Type 1 Reverse Transcriptase, subunit A, domain 1"/>
    <property type="match status" value="1"/>
</dbReference>
<dbReference type="CDD" id="cd01647">
    <property type="entry name" value="RT_LTR"/>
    <property type="match status" value="1"/>
</dbReference>
<evidence type="ECO:0000256" key="2">
    <source>
        <dbReference type="ARBA" id="ARBA00022679"/>
    </source>
</evidence>
<dbReference type="FunFam" id="3.30.70.270:FF:000026">
    <property type="entry name" value="Transposon Ty3-G Gag-Pol polyprotein"/>
    <property type="match status" value="1"/>
</dbReference>
<dbReference type="Pfam" id="PF00078">
    <property type="entry name" value="RVT_1"/>
    <property type="match status" value="1"/>
</dbReference>
<dbReference type="PROSITE" id="PS50878">
    <property type="entry name" value="RT_POL"/>
    <property type="match status" value="1"/>
</dbReference>
<sequence>MKEEIKTNSSNTRQVQRDTTKKSVPLVLIRGKHCFRCGDKLHKTTNSCPALNSTCQTCGKRGHFLKTCIIDGRAIIQGNYKGQNKGQVNYIQNKNNDTSQESDSENDEATSAVASNLIRKTSKGKEVLLDVKLNGIKLQMLYDPGAASSIIGKKTWVKIGRPELKPTPDLTAYTGLKVTALGKTTINVEAFGQTHRLSMTVVEKEDIPLFGLDWVLKFKLPLPPGAKITSIDDYADVKYLLDKYRAVFSDGLGTILGHEAKINLKTDAIPKVFKARPVPFALRGAVESELDRLMKAGVIEAVDPMNENIEWASPIVTVLKKNGKIRVCADFRVSLNKFLVLDKYPFPRFEDLVERLSGGQQFSVIDLRDAYLQMKVAENSQKYLIVSTHKGFFKYKRLPFGISFAPNLFQRTMDKILSGLTNVAWFIDDIIVTGKTREEHLSNLAAVLTRLEEVGIKSQIDKCKWLQNSVQYLGHKIDKNGIYPTSEHITAIKGMPSPTNTTELKSFLGSINYYSKFLPNFQGKCAPLHRLLNKSARWTWTEDDEKLFRQLKDMLMDSTTLFHYDPDLKIYVSCDASNIGIGGYLFQIDNGVEKPIAYASRTLSSTEKKYSTLDKEALALYFTVTKFHQYLYGREFILRSDHKPLSFLLGEDKEIPKVAANRLTRWALALSAYNYKIEYTKGGENQVADVLSRLPVPEILVDDGQTELTKYGDHINQIKLDNLCLSKTRLKMEIQKDPKLQKIIQFVERGWPQKKDLADELHTFFEKREELSVEEGILLWKGRLCIPAVLQQPIMHYIHSGHPGISAMKDIAQIHVWWPRVNADLEMFVKKCASCQETRQNEPETPLFSWNVPEKPWTRIHIDYLEYGGKHWLVVVDATSKWMEVVMTHRTTTQATIVILRDLFSKFGVPAMVVSDNGPQFVSNEFELFLRENGIKHIKCTPYHPRSNGLAERAVRTFKRRMEASKNQQTDLQWRAQNVLLSYRITPHRTTGRTPGE</sequence>
<keyword evidence="13" id="KW-1185">Reference proteome</keyword>
<dbReference type="Gene3D" id="1.10.340.70">
    <property type="match status" value="1"/>
</dbReference>
<keyword evidence="2" id="KW-0808">Transferase</keyword>
<dbReference type="GO" id="GO:0003964">
    <property type="term" value="F:RNA-directed DNA polymerase activity"/>
    <property type="evidence" value="ECO:0007669"/>
    <property type="project" value="UniProtKB-EC"/>
</dbReference>
<feature type="domain" description="CCHC-type" evidence="9">
    <location>
        <begin position="55"/>
        <end position="68"/>
    </location>
</feature>
<keyword evidence="5" id="KW-0378">Hydrolase</keyword>
<dbReference type="PANTHER" id="PTHR37984:SF5">
    <property type="entry name" value="PROTEIN NYNRIN-LIKE"/>
    <property type="match status" value="1"/>
</dbReference>
<dbReference type="Pfam" id="PF17919">
    <property type="entry name" value="RT_RNaseH_2"/>
    <property type="match status" value="1"/>
</dbReference>
<evidence type="ECO:0000256" key="6">
    <source>
        <dbReference type="ARBA" id="ARBA00023268"/>
    </source>
</evidence>
<evidence type="ECO:0000256" key="4">
    <source>
        <dbReference type="ARBA" id="ARBA00022722"/>
    </source>
</evidence>
<evidence type="ECO:0000313" key="12">
    <source>
        <dbReference type="EMBL" id="CAB0011549.1"/>
    </source>
</evidence>